<dbReference type="Proteomes" id="UP000636505">
    <property type="component" value="Unassembled WGS sequence"/>
</dbReference>
<dbReference type="SUPFAM" id="SSF55729">
    <property type="entry name" value="Acyl-CoA N-acyltransferases (Nat)"/>
    <property type="match status" value="1"/>
</dbReference>
<evidence type="ECO:0000259" key="1">
    <source>
        <dbReference type="PROSITE" id="PS51186"/>
    </source>
</evidence>
<dbReference type="RefSeq" id="WP_193907539.1">
    <property type="nucleotide sequence ID" value="NZ_JADEXG010000026.1"/>
</dbReference>
<keyword evidence="3" id="KW-1185">Reference proteome</keyword>
<proteinExistence type="predicted"/>
<name>A0A8J7AVZ7_9CYAN</name>
<protein>
    <submittedName>
        <fullName evidence="2">GNAT family N-acetyltransferase</fullName>
    </submittedName>
</protein>
<dbReference type="AlphaFoldDB" id="A0A8J7AVZ7"/>
<evidence type="ECO:0000313" key="2">
    <source>
        <dbReference type="EMBL" id="MBE9078078.1"/>
    </source>
</evidence>
<gene>
    <name evidence="2" type="ORF">IQ241_12375</name>
</gene>
<organism evidence="2 3">
    <name type="scientific">Vasconcelosia minhoensis LEGE 07310</name>
    <dbReference type="NCBI Taxonomy" id="915328"/>
    <lineage>
        <taxon>Bacteria</taxon>
        <taxon>Bacillati</taxon>
        <taxon>Cyanobacteriota</taxon>
        <taxon>Cyanophyceae</taxon>
        <taxon>Nodosilineales</taxon>
        <taxon>Cymatolegaceae</taxon>
        <taxon>Vasconcelosia</taxon>
        <taxon>Vasconcelosia minhoensis</taxon>
    </lineage>
</organism>
<dbReference type="CDD" id="cd04301">
    <property type="entry name" value="NAT_SF"/>
    <property type="match status" value="1"/>
</dbReference>
<accession>A0A8J7AVZ7</accession>
<dbReference type="InterPro" id="IPR000182">
    <property type="entry name" value="GNAT_dom"/>
</dbReference>
<feature type="domain" description="N-acetyltransferase" evidence="1">
    <location>
        <begin position="27"/>
        <end position="174"/>
    </location>
</feature>
<evidence type="ECO:0000313" key="3">
    <source>
        <dbReference type="Proteomes" id="UP000636505"/>
    </source>
</evidence>
<dbReference type="InterPro" id="IPR016181">
    <property type="entry name" value="Acyl_CoA_acyltransferase"/>
</dbReference>
<dbReference type="GO" id="GO:0016747">
    <property type="term" value="F:acyltransferase activity, transferring groups other than amino-acyl groups"/>
    <property type="evidence" value="ECO:0007669"/>
    <property type="project" value="InterPro"/>
</dbReference>
<dbReference type="Pfam" id="PF00583">
    <property type="entry name" value="Acetyltransf_1"/>
    <property type="match status" value="1"/>
</dbReference>
<comment type="caution">
    <text evidence="2">The sequence shown here is derived from an EMBL/GenBank/DDBJ whole genome shotgun (WGS) entry which is preliminary data.</text>
</comment>
<dbReference type="PROSITE" id="PS51186">
    <property type="entry name" value="GNAT"/>
    <property type="match status" value="1"/>
</dbReference>
<dbReference type="Gene3D" id="3.40.630.30">
    <property type="match status" value="1"/>
</dbReference>
<sequence>MRSAEIVTTYLEMHSRSQLVAAKPSPLTVLEAQIACPEFSRFLYSAVGGQWYWLGRLDWTYQRWLDYLSQESMRTWVGYVGGNPAGFFELSRAEAGDVEIVSLGLLPQFIGQGHGGHLLTCALQKAWDWGAARVWLHTCNLDGAHALGNYQARGLKIYKQTRTQHSLPEQPPGPWPGWQ</sequence>
<dbReference type="EMBL" id="JADEXG010000026">
    <property type="protein sequence ID" value="MBE9078078.1"/>
    <property type="molecule type" value="Genomic_DNA"/>
</dbReference>
<reference evidence="2" key="1">
    <citation type="submission" date="2020-10" db="EMBL/GenBank/DDBJ databases">
        <authorList>
            <person name="Castelo-Branco R."/>
            <person name="Eusebio N."/>
            <person name="Adriana R."/>
            <person name="Vieira A."/>
            <person name="Brugerolle De Fraissinette N."/>
            <person name="Rezende De Castro R."/>
            <person name="Schneider M.P."/>
            <person name="Vasconcelos V."/>
            <person name="Leao P.N."/>
        </authorList>
    </citation>
    <scope>NUCLEOTIDE SEQUENCE</scope>
    <source>
        <strain evidence="2">LEGE 07310</strain>
    </source>
</reference>